<dbReference type="PROSITE" id="PS51257">
    <property type="entry name" value="PROKAR_LIPOPROTEIN"/>
    <property type="match status" value="1"/>
</dbReference>
<dbReference type="RefSeq" id="WP_250141592.1">
    <property type="nucleotide sequence ID" value="NZ_JALIQP010000004.1"/>
</dbReference>
<comment type="caution">
    <text evidence="1">The sequence shown here is derived from an EMBL/GenBank/DDBJ whole genome shotgun (WGS) entry which is preliminary data.</text>
</comment>
<accession>A0ABD5PQH4</accession>
<evidence type="ECO:0000313" key="1">
    <source>
        <dbReference type="EMBL" id="MFC4542191.1"/>
    </source>
</evidence>
<dbReference type="Gene3D" id="2.50.20.10">
    <property type="entry name" value="Lipoprotein localisation LolA/LolB/LppX"/>
    <property type="match status" value="1"/>
</dbReference>
<dbReference type="InterPro" id="IPR052944">
    <property type="entry name" value="Sporulation_related"/>
</dbReference>
<dbReference type="PANTHER" id="PTHR37507">
    <property type="entry name" value="SPORULATION PROTEIN YDCC"/>
    <property type="match status" value="1"/>
</dbReference>
<dbReference type="InterPro" id="IPR029046">
    <property type="entry name" value="LolA/LolB/LppX"/>
</dbReference>
<dbReference type="AlphaFoldDB" id="A0ABD5PQH4"/>
<name>A0ABD5PQH4_9EURY</name>
<keyword evidence="2" id="KW-1185">Reference proteome</keyword>
<organism evidence="1 2">
    <name type="scientific">Halosolutus amylolyticus</name>
    <dbReference type="NCBI Taxonomy" id="2932267"/>
    <lineage>
        <taxon>Archaea</taxon>
        <taxon>Methanobacteriati</taxon>
        <taxon>Methanobacteriota</taxon>
        <taxon>Stenosarchaea group</taxon>
        <taxon>Halobacteria</taxon>
        <taxon>Halobacteriales</taxon>
        <taxon>Natrialbaceae</taxon>
        <taxon>Halosolutus</taxon>
    </lineage>
</organism>
<dbReference type="SUPFAM" id="SSF89392">
    <property type="entry name" value="Prokaryotic lipoproteins and lipoprotein localization factors"/>
    <property type="match status" value="1"/>
</dbReference>
<protein>
    <recommendedName>
        <fullName evidence="3">Outer membrane lipoprotein-sorting protein</fullName>
    </recommendedName>
</protein>
<dbReference type="Proteomes" id="UP001595898">
    <property type="component" value="Unassembled WGS sequence"/>
</dbReference>
<proteinExistence type="predicted"/>
<reference evidence="1 2" key="1">
    <citation type="journal article" date="2019" name="Int. J. Syst. Evol. Microbiol.">
        <title>The Global Catalogue of Microorganisms (GCM) 10K type strain sequencing project: providing services to taxonomists for standard genome sequencing and annotation.</title>
        <authorList>
            <consortium name="The Broad Institute Genomics Platform"/>
            <consortium name="The Broad Institute Genome Sequencing Center for Infectious Disease"/>
            <person name="Wu L."/>
            <person name="Ma J."/>
        </authorList>
    </citation>
    <scope>NUCLEOTIDE SEQUENCE [LARGE SCALE GENOMIC DNA]</scope>
    <source>
        <strain evidence="1 2">WLHS5</strain>
    </source>
</reference>
<dbReference type="PANTHER" id="PTHR37507:SF2">
    <property type="entry name" value="SPORULATION PROTEIN YDCC"/>
    <property type="match status" value="1"/>
</dbReference>
<evidence type="ECO:0000313" key="2">
    <source>
        <dbReference type="Proteomes" id="UP001595898"/>
    </source>
</evidence>
<sequence length="383" mass="41436">METRGVRVAAVVVTALALVLAGCTMPVGDDREPDGTELIESAIDERATVDGLQGVRTTTVNASNGTVSTTVRVWERPPMEHRSEVLEASGPEAPGDLIVSNGSETWTYDAEDDTAMRYEGPVEGPESGATDADELLEGYDVAYQGTETIGQWETHVVELNATDERPIERSIGLQVGDTEYVLPLSYGENATGERTITRERWWIDRETSFPVKQRIELDGPGSEPTTITVEYDELKLDADPADDRFAFEPPANATVAEPANLTTVESPADAAASASVSVPDPRVPAEYERRDVTVEDDGSAVALFYEHEDDPQKTIYVETATEELDVLEYGEVVAEAVGPIDATHIEFPTMSTLVWTCGGQYYDVSAPLGVDALLAIATSIDCR</sequence>
<evidence type="ECO:0008006" key="3">
    <source>
        <dbReference type="Google" id="ProtNLM"/>
    </source>
</evidence>
<dbReference type="EMBL" id="JBHSFA010000005">
    <property type="protein sequence ID" value="MFC4542191.1"/>
    <property type="molecule type" value="Genomic_DNA"/>
</dbReference>
<gene>
    <name evidence="1" type="ORF">ACFO5R_09645</name>
</gene>